<evidence type="ECO:0000256" key="6">
    <source>
        <dbReference type="ARBA" id="ARBA00023125"/>
    </source>
</evidence>
<dbReference type="SUPFAM" id="SSF46689">
    <property type="entry name" value="Homeodomain-like"/>
    <property type="match status" value="2"/>
</dbReference>
<dbReference type="Gene3D" id="1.10.10.60">
    <property type="entry name" value="Homeodomain-like"/>
    <property type="match status" value="1"/>
</dbReference>
<dbReference type="GO" id="GO:0005634">
    <property type="term" value="C:nucleus"/>
    <property type="evidence" value="ECO:0007669"/>
    <property type="project" value="UniProtKB-SubCell"/>
</dbReference>
<evidence type="ECO:0000256" key="8">
    <source>
        <dbReference type="ARBA" id="ARBA00023242"/>
    </source>
</evidence>
<comment type="caution">
    <text evidence="13">The sequence shown here is derived from an EMBL/GenBank/DDBJ whole genome shotgun (WGS) entry which is preliminary data.</text>
</comment>
<keyword evidence="5" id="KW-0805">Transcription regulation</keyword>
<dbReference type="GO" id="GO:0009952">
    <property type="term" value="P:anterior/posterior pattern specification"/>
    <property type="evidence" value="ECO:0007669"/>
    <property type="project" value="UniProtKB-ARBA"/>
</dbReference>
<dbReference type="GO" id="GO:0030902">
    <property type="term" value="P:hindbrain development"/>
    <property type="evidence" value="ECO:0007669"/>
    <property type="project" value="UniProtKB-ARBA"/>
</dbReference>
<dbReference type="InterPro" id="IPR036388">
    <property type="entry name" value="WH-like_DNA-bd_sf"/>
</dbReference>
<gene>
    <name evidence="13" type="ORF">IRJ41_001458</name>
</gene>
<evidence type="ECO:0000256" key="9">
    <source>
        <dbReference type="PROSITE-ProRule" id="PRU00108"/>
    </source>
</evidence>
<proteinExistence type="inferred from homology"/>
<evidence type="ECO:0000256" key="3">
    <source>
        <dbReference type="ARBA" id="ARBA00022473"/>
    </source>
</evidence>
<dbReference type="SMART" id="SM00351">
    <property type="entry name" value="PAX"/>
    <property type="match status" value="1"/>
</dbReference>
<evidence type="ECO:0000256" key="1">
    <source>
        <dbReference type="ARBA" id="ARBA00004123"/>
    </source>
</evidence>
<sequence length="388" mass="43168">MTFLQGDQATTGVCGANFDLTNEEEGSLNQLGGVFLNGRPLPVYKRKLMIELATEGVRPCEISKILKVSNGCVSKILGRFQRTGVIGPKATGGSRPRLLTPEVISIIAQYKRQKPTLFAWEIRQKLAANRVCREDRVPSVSSINRILKKIQLDTDTMGGTYPCAQHNYTGERVYEQMNEQGTSFNIMDKQQLNTNQQDISNCSRSAFSPNQCQRLEKEFIHGLYPDLLTRENLSEETKLPQDTIKVWLSNHRARMRREQTEPSKCAPLGITRPGVLGKNALISLSESPGNALDSYLNNNGAAAYHAQSAFPVAHHTDTDKNAFPSVHLSSNAFPLDNHADTLMQLSYQGNEDSAHRLVPLNTDERIFVANCSQWASHQSLMGQDASMF</sequence>
<feature type="domain" description="Homeobox" evidence="11">
    <location>
        <begin position="198"/>
        <end position="258"/>
    </location>
</feature>
<dbReference type="GO" id="GO:0048593">
    <property type="term" value="P:camera-type eye morphogenesis"/>
    <property type="evidence" value="ECO:0007669"/>
    <property type="project" value="UniProtKB-ARBA"/>
</dbReference>
<keyword evidence="3" id="KW-0217">Developmental protein</keyword>
<evidence type="ECO:0000256" key="2">
    <source>
        <dbReference type="ARBA" id="ARBA00005733"/>
    </source>
</evidence>
<evidence type="ECO:0000259" key="11">
    <source>
        <dbReference type="PROSITE" id="PS50071"/>
    </source>
</evidence>
<feature type="domain" description="Paired" evidence="12">
    <location>
        <begin position="24"/>
        <end position="150"/>
    </location>
</feature>
<dbReference type="PANTHER" id="PTHR45636">
    <property type="entry name" value="PAIRED BOX PROTEIN PAX-6-RELATED-RELATED"/>
    <property type="match status" value="1"/>
</dbReference>
<dbReference type="InterPro" id="IPR001356">
    <property type="entry name" value="HD"/>
</dbReference>
<dbReference type="Proteomes" id="UP001059041">
    <property type="component" value="Linkage Group LG24"/>
</dbReference>
<name>A0A9W7W8Y3_TRIRA</name>
<comment type="similarity">
    <text evidence="2">Belongs to the paired homeobox family.</text>
</comment>
<evidence type="ECO:0000256" key="4">
    <source>
        <dbReference type="ARBA" id="ARBA00022724"/>
    </source>
</evidence>
<dbReference type="PANTHER" id="PTHR45636:SF47">
    <property type="entry name" value="PAIRED BOX PROTEIN PAX-4"/>
    <property type="match status" value="1"/>
</dbReference>
<dbReference type="GO" id="GO:0000978">
    <property type="term" value="F:RNA polymerase II cis-regulatory region sequence-specific DNA binding"/>
    <property type="evidence" value="ECO:0007669"/>
    <property type="project" value="TreeGrafter"/>
</dbReference>
<keyword evidence="4" id="KW-0563">Paired box</keyword>
<dbReference type="EMBL" id="JAFHDT010000024">
    <property type="protein sequence ID" value="KAI7791611.1"/>
    <property type="molecule type" value="Genomic_DNA"/>
</dbReference>
<dbReference type="CDD" id="cd00086">
    <property type="entry name" value="homeodomain"/>
    <property type="match status" value="1"/>
</dbReference>
<feature type="DNA-binding region" description="Homeobox" evidence="9">
    <location>
        <begin position="200"/>
        <end position="259"/>
    </location>
</feature>
<dbReference type="PROSITE" id="PS00034">
    <property type="entry name" value="PAIRED_1"/>
    <property type="match status" value="1"/>
</dbReference>
<keyword evidence="6 9" id="KW-0238">DNA-binding</keyword>
<accession>A0A9W7W8Y3</accession>
<dbReference type="InterPro" id="IPR043182">
    <property type="entry name" value="PAIRED_DNA-bd_dom"/>
</dbReference>
<dbReference type="AlphaFoldDB" id="A0A9W7W8Y3"/>
<keyword evidence="9 10" id="KW-0371">Homeobox</keyword>
<dbReference type="FunFam" id="1.10.10.10:FF:000003">
    <property type="entry name" value="Paired box protein Pax-6"/>
    <property type="match status" value="1"/>
</dbReference>
<evidence type="ECO:0000256" key="5">
    <source>
        <dbReference type="ARBA" id="ARBA00023015"/>
    </source>
</evidence>
<evidence type="ECO:0000313" key="14">
    <source>
        <dbReference type="Proteomes" id="UP001059041"/>
    </source>
</evidence>
<dbReference type="PRINTS" id="PR00027">
    <property type="entry name" value="PAIREDBOX"/>
</dbReference>
<keyword evidence="8 9" id="KW-0539">Nucleus</keyword>
<protein>
    <submittedName>
        <fullName evidence="13">Paired box protein Pax-4</fullName>
    </submittedName>
</protein>
<evidence type="ECO:0000259" key="12">
    <source>
        <dbReference type="PROSITE" id="PS51057"/>
    </source>
</evidence>
<organism evidence="13 14">
    <name type="scientific">Triplophysa rosa</name>
    <name type="common">Cave loach</name>
    <dbReference type="NCBI Taxonomy" id="992332"/>
    <lineage>
        <taxon>Eukaryota</taxon>
        <taxon>Metazoa</taxon>
        <taxon>Chordata</taxon>
        <taxon>Craniata</taxon>
        <taxon>Vertebrata</taxon>
        <taxon>Euteleostomi</taxon>
        <taxon>Actinopterygii</taxon>
        <taxon>Neopterygii</taxon>
        <taxon>Teleostei</taxon>
        <taxon>Ostariophysi</taxon>
        <taxon>Cypriniformes</taxon>
        <taxon>Nemacheilidae</taxon>
        <taxon>Triplophysa</taxon>
    </lineage>
</organism>
<dbReference type="Gene3D" id="1.10.10.10">
    <property type="entry name" value="Winged helix-like DNA-binding domain superfamily/Winged helix DNA-binding domain"/>
    <property type="match status" value="2"/>
</dbReference>
<dbReference type="InterPro" id="IPR009057">
    <property type="entry name" value="Homeodomain-like_sf"/>
</dbReference>
<keyword evidence="7" id="KW-0804">Transcription</keyword>
<dbReference type="PROSITE" id="PS51057">
    <property type="entry name" value="PAIRED_2"/>
    <property type="match status" value="1"/>
</dbReference>
<dbReference type="SMART" id="SM00389">
    <property type="entry name" value="HOX"/>
    <property type="match status" value="1"/>
</dbReference>
<dbReference type="GO" id="GO:0000981">
    <property type="term" value="F:DNA-binding transcription factor activity, RNA polymerase II-specific"/>
    <property type="evidence" value="ECO:0007669"/>
    <property type="project" value="TreeGrafter"/>
</dbReference>
<evidence type="ECO:0000256" key="7">
    <source>
        <dbReference type="ARBA" id="ARBA00023163"/>
    </source>
</evidence>
<keyword evidence="14" id="KW-1185">Reference proteome</keyword>
<dbReference type="OrthoDB" id="3225452at2759"/>
<comment type="subcellular location">
    <subcellularLocation>
        <location evidence="1 9 10">Nucleus</location>
    </subcellularLocation>
</comment>
<dbReference type="InterPro" id="IPR001523">
    <property type="entry name" value="Paired_dom"/>
</dbReference>
<evidence type="ECO:0000313" key="13">
    <source>
        <dbReference type="EMBL" id="KAI7791611.1"/>
    </source>
</evidence>
<dbReference type="InterPro" id="IPR043565">
    <property type="entry name" value="PAX_fam"/>
</dbReference>
<dbReference type="Pfam" id="PF00046">
    <property type="entry name" value="Homeodomain"/>
    <property type="match status" value="1"/>
</dbReference>
<evidence type="ECO:0000256" key="10">
    <source>
        <dbReference type="RuleBase" id="RU000682"/>
    </source>
</evidence>
<reference evidence="13" key="1">
    <citation type="submission" date="2021-02" db="EMBL/GenBank/DDBJ databases">
        <title>Comparative genomics reveals that relaxation of natural selection precedes convergent phenotypic evolution of cavefish.</title>
        <authorList>
            <person name="Peng Z."/>
        </authorList>
    </citation>
    <scope>NUCLEOTIDE SEQUENCE</scope>
    <source>
        <tissue evidence="13">Muscle</tissue>
    </source>
</reference>
<dbReference type="PROSITE" id="PS50071">
    <property type="entry name" value="HOMEOBOX_2"/>
    <property type="match status" value="1"/>
</dbReference>
<dbReference type="Pfam" id="PF00292">
    <property type="entry name" value="PAX"/>
    <property type="match status" value="1"/>
</dbReference>